<dbReference type="STRING" id="56857.A0A200Q6P5"/>
<evidence type="ECO:0000256" key="5">
    <source>
        <dbReference type="SAM" id="Phobius"/>
    </source>
</evidence>
<dbReference type="Proteomes" id="UP000195402">
    <property type="component" value="Unassembled WGS sequence"/>
</dbReference>
<gene>
    <name evidence="6" type="ORF">BVC80_95g2</name>
</gene>
<proteinExistence type="inferred from homology"/>
<evidence type="ECO:0000256" key="1">
    <source>
        <dbReference type="ARBA" id="ARBA00008773"/>
    </source>
</evidence>
<dbReference type="OrthoDB" id="941679at2759"/>
<dbReference type="EMBL" id="MVGT01002946">
    <property type="protein sequence ID" value="OVA06118.1"/>
    <property type="molecule type" value="Genomic_DNA"/>
</dbReference>
<dbReference type="SUPFAM" id="SSF51445">
    <property type="entry name" value="(Trans)glycosidases"/>
    <property type="match status" value="1"/>
</dbReference>
<evidence type="ECO:0000313" key="6">
    <source>
        <dbReference type="EMBL" id="OVA06118.1"/>
    </source>
</evidence>
<protein>
    <submittedName>
        <fullName evidence="6">Glycoside hydrolase</fullName>
    </submittedName>
</protein>
<comment type="caution">
    <text evidence="6">The sequence shown here is derived from an EMBL/GenBank/DDBJ whole genome shotgun (WGS) entry which is preliminary data.</text>
</comment>
<keyword evidence="2 6" id="KW-0378">Hydrolase</keyword>
<dbReference type="OMA" id="CEDWISK"/>
<keyword evidence="5" id="KW-1133">Transmembrane helix</keyword>
<accession>A0A200Q6P5</accession>
<dbReference type="GO" id="GO:0004553">
    <property type="term" value="F:hydrolase activity, hydrolyzing O-glycosyl compounds"/>
    <property type="evidence" value="ECO:0007669"/>
    <property type="project" value="InterPro"/>
</dbReference>
<evidence type="ECO:0000256" key="2">
    <source>
        <dbReference type="ARBA" id="ARBA00022801"/>
    </source>
</evidence>
<dbReference type="Gene3D" id="3.20.20.80">
    <property type="entry name" value="Glycosidases"/>
    <property type="match status" value="1"/>
</dbReference>
<sequence>MDSTWINIGYLTVAMVIIFHHQLSLTSKFTSLRLPKSLQDNLQKVTILDLMQMEGARHVGVCYGTVGDNLPSPLDVINLYKKNEIEMLRLYEPSPPILEALRGSKILVSLGIKNQDLANLASSQDAANEWVQTNVVPYKEDVSFSWITAGNEVIPGPLSQYVPGAMNNIYNTLVAIGLDRINVTTVLAATALGTSYPPSAGAFSSEVIDVMTQVSTFLHHYGGPLMIDVYPYFAYANNPTNISLDYALFN</sequence>
<dbReference type="GO" id="GO:0005975">
    <property type="term" value="P:carbohydrate metabolic process"/>
    <property type="evidence" value="ECO:0007669"/>
    <property type="project" value="InterPro"/>
</dbReference>
<evidence type="ECO:0000256" key="3">
    <source>
        <dbReference type="ARBA" id="ARBA00023295"/>
    </source>
</evidence>
<evidence type="ECO:0000256" key="4">
    <source>
        <dbReference type="RuleBase" id="RU004335"/>
    </source>
</evidence>
<dbReference type="InParanoid" id="A0A200Q6P5"/>
<feature type="transmembrane region" description="Helical" evidence="5">
    <location>
        <begin position="6"/>
        <end position="23"/>
    </location>
</feature>
<dbReference type="InterPro" id="IPR044965">
    <property type="entry name" value="Glyco_hydro_17_plant"/>
</dbReference>
<keyword evidence="7" id="KW-1185">Reference proteome</keyword>
<dbReference type="InterPro" id="IPR017853">
    <property type="entry name" value="GH"/>
</dbReference>
<name>A0A200Q6P5_MACCD</name>
<dbReference type="InterPro" id="IPR000490">
    <property type="entry name" value="Glyco_hydro_17"/>
</dbReference>
<dbReference type="PANTHER" id="PTHR32227">
    <property type="entry name" value="GLUCAN ENDO-1,3-BETA-GLUCOSIDASE BG1-RELATED-RELATED"/>
    <property type="match status" value="1"/>
</dbReference>
<dbReference type="AlphaFoldDB" id="A0A200Q6P5"/>
<keyword evidence="5" id="KW-0812">Transmembrane</keyword>
<organism evidence="6 7">
    <name type="scientific">Macleaya cordata</name>
    <name type="common">Five-seeded plume-poppy</name>
    <name type="synonym">Bocconia cordata</name>
    <dbReference type="NCBI Taxonomy" id="56857"/>
    <lineage>
        <taxon>Eukaryota</taxon>
        <taxon>Viridiplantae</taxon>
        <taxon>Streptophyta</taxon>
        <taxon>Embryophyta</taxon>
        <taxon>Tracheophyta</taxon>
        <taxon>Spermatophyta</taxon>
        <taxon>Magnoliopsida</taxon>
        <taxon>Ranunculales</taxon>
        <taxon>Papaveraceae</taxon>
        <taxon>Papaveroideae</taxon>
        <taxon>Macleaya</taxon>
    </lineage>
</organism>
<keyword evidence="5" id="KW-0472">Membrane</keyword>
<evidence type="ECO:0000313" key="7">
    <source>
        <dbReference type="Proteomes" id="UP000195402"/>
    </source>
</evidence>
<keyword evidence="3" id="KW-0326">Glycosidase</keyword>
<dbReference type="Pfam" id="PF00332">
    <property type="entry name" value="Glyco_hydro_17"/>
    <property type="match status" value="1"/>
</dbReference>
<reference evidence="6 7" key="1">
    <citation type="journal article" date="2017" name="Mol. Plant">
        <title>The Genome of Medicinal Plant Macleaya cordata Provides New Insights into Benzylisoquinoline Alkaloids Metabolism.</title>
        <authorList>
            <person name="Liu X."/>
            <person name="Liu Y."/>
            <person name="Huang P."/>
            <person name="Ma Y."/>
            <person name="Qing Z."/>
            <person name="Tang Q."/>
            <person name="Cao H."/>
            <person name="Cheng P."/>
            <person name="Zheng Y."/>
            <person name="Yuan Z."/>
            <person name="Zhou Y."/>
            <person name="Liu J."/>
            <person name="Tang Z."/>
            <person name="Zhuo Y."/>
            <person name="Zhang Y."/>
            <person name="Yu L."/>
            <person name="Huang J."/>
            <person name="Yang P."/>
            <person name="Peng Q."/>
            <person name="Zhang J."/>
            <person name="Jiang W."/>
            <person name="Zhang Z."/>
            <person name="Lin K."/>
            <person name="Ro D.K."/>
            <person name="Chen X."/>
            <person name="Xiong X."/>
            <person name="Shang Y."/>
            <person name="Huang S."/>
            <person name="Zeng J."/>
        </authorList>
    </citation>
    <scope>NUCLEOTIDE SEQUENCE [LARGE SCALE GENOMIC DNA]</scope>
    <source>
        <strain evidence="7">cv. BLH2017</strain>
        <tissue evidence="6">Root</tissue>
    </source>
</reference>
<comment type="similarity">
    <text evidence="1 4">Belongs to the glycosyl hydrolase 17 family.</text>
</comment>